<proteinExistence type="predicted"/>
<evidence type="ECO:0000313" key="3">
    <source>
        <dbReference type="Proteomes" id="UP001305647"/>
    </source>
</evidence>
<organism evidence="2 3">
    <name type="scientific">Parathielavia hyrcaniae</name>
    <dbReference type="NCBI Taxonomy" id="113614"/>
    <lineage>
        <taxon>Eukaryota</taxon>
        <taxon>Fungi</taxon>
        <taxon>Dikarya</taxon>
        <taxon>Ascomycota</taxon>
        <taxon>Pezizomycotina</taxon>
        <taxon>Sordariomycetes</taxon>
        <taxon>Sordariomycetidae</taxon>
        <taxon>Sordariales</taxon>
        <taxon>Chaetomiaceae</taxon>
        <taxon>Parathielavia</taxon>
    </lineage>
</organism>
<keyword evidence="3" id="KW-1185">Reference proteome</keyword>
<feature type="coiled-coil region" evidence="1">
    <location>
        <begin position="58"/>
        <end position="85"/>
    </location>
</feature>
<accession>A0AAN6PUP5</accession>
<gene>
    <name evidence="2" type="ORF">N658DRAFT_511840</name>
</gene>
<evidence type="ECO:0000313" key="2">
    <source>
        <dbReference type="EMBL" id="KAK4095701.1"/>
    </source>
</evidence>
<reference evidence="2" key="1">
    <citation type="journal article" date="2023" name="Mol. Phylogenet. Evol.">
        <title>Genome-scale phylogeny and comparative genomics of the fungal order Sordariales.</title>
        <authorList>
            <person name="Hensen N."/>
            <person name="Bonometti L."/>
            <person name="Westerberg I."/>
            <person name="Brannstrom I.O."/>
            <person name="Guillou S."/>
            <person name="Cros-Aarteil S."/>
            <person name="Calhoun S."/>
            <person name="Haridas S."/>
            <person name="Kuo A."/>
            <person name="Mondo S."/>
            <person name="Pangilinan J."/>
            <person name="Riley R."/>
            <person name="LaButti K."/>
            <person name="Andreopoulos B."/>
            <person name="Lipzen A."/>
            <person name="Chen C."/>
            <person name="Yan M."/>
            <person name="Daum C."/>
            <person name="Ng V."/>
            <person name="Clum A."/>
            <person name="Steindorff A."/>
            <person name="Ohm R.A."/>
            <person name="Martin F."/>
            <person name="Silar P."/>
            <person name="Natvig D.O."/>
            <person name="Lalanne C."/>
            <person name="Gautier V."/>
            <person name="Ament-Velasquez S.L."/>
            <person name="Kruys A."/>
            <person name="Hutchinson M.I."/>
            <person name="Powell A.J."/>
            <person name="Barry K."/>
            <person name="Miller A.N."/>
            <person name="Grigoriev I.V."/>
            <person name="Debuchy R."/>
            <person name="Gladieux P."/>
            <person name="Hiltunen Thoren M."/>
            <person name="Johannesson H."/>
        </authorList>
    </citation>
    <scope>NUCLEOTIDE SEQUENCE</scope>
    <source>
        <strain evidence="2">CBS 757.83</strain>
    </source>
</reference>
<evidence type="ECO:0000256" key="1">
    <source>
        <dbReference type="SAM" id="Coils"/>
    </source>
</evidence>
<comment type="caution">
    <text evidence="2">The sequence shown here is derived from an EMBL/GenBank/DDBJ whole genome shotgun (WGS) entry which is preliminary data.</text>
</comment>
<dbReference type="AlphaFoldDB" id="A0AAN6PUP5"/>
<keyword evidence="1" id="KW-0175">Coiled coil</keyword>
<name>A0AAN6PUP5_9PEZI</name>
<protein>
    <submittedName>
        <fullName evidence="2">Uncharacterized protein</fullName>
    </submittedName>
</protein>
<reference evidence="2" key="2">
    <citation type="submission" date="2023-05" db="EMBL/GenBank/DDBJ databases">
        <authorList>
            <consortium name="Lawrence Berkeley National Laboratory"/>
            <person name="Steindorff A."/>
            <person name="Hensen N."/>
            <person name="Bonometti L."/>
            <person name="Westerberg I."/>
            <person name="Brannstrom I.O."/>
            <person name="Guillou S."/>
            <person name="Cros-Aarteil S."/>
            <person name="Calhoun S."/>
            <person name="Haridas S."/>
            <person name="Kuo A."/>
            <person name="Mondo S."/>
            <person name="Pangilinan J."/>
            <person name="Riley R."/>
            <person name="Labutti K."/>
            <person name="Andreopoulos B."/>
            <person name="Lipzen A."/>
            <person name="Chen C."/>
            <person name="Yanf M."/>
            <person name="Daum C."/>
            <person name="Ng V."/>
            <person name="Clum A."/>
            <person name="Ohm R."/>
            <person name="Martin F."/>
            <person name="Silar P."/>
            <person name="Natvig D."/>
            <person name="Lalanne C."/>
            <person name="Gautier V."/>
            <person name="Ament-Velasquez S.L."/>
            <person name="Kruys A."/>
            <person name="Hutchinson M.I."/>
            <person name="Powell A.J."/>
            <person name="Barry K."/>
            <person name="Miller A.N."/>
            <person name="Grigoriev I.V."/>
            <person name="Debuchy R."/>
            <person name="Gladieux P."/>
            <person name="Thoren M.H."/>
            <person name="Johannesson H."/>
        </authorList>
    </citation>
    <scope>NUCLEOTIDE SEQUENCE</scope>
    <source>
        <strain evidence="2">CBS 757.83</strain>
    </source>
</reference>
<dbReference type="Proteomes" id="UP001305647">
    <property type="component" value="Unassembled WGS sequence"/>
</dbReference>
<dbReference type="EMBL" id="MU863811">
    <property type="protein sequence ID" value="KAK4095701.1"/>
    <property type="molecule type" value="Genomic_DNA"/>
</dbReference>
<sequence>MQKRDKATTALSILAIQEQNEKKIKRRNELCAMTSSRNKVVATFGPVTAGDARLRAAHDEYNRQARKEDALSKRLKKELAEEQQAIRRWVSYFRKTRNDWIKMERVRLQALRMPLKEQRAILKPRQDELTDLVWLVQQYRQQRQAR</sequence>